<feature type="domain" description="C2H2-type" evidence="3">
    <location>
        <begin position="112"/>
        <end position="139"/>
    </location>
</feature>
<dbReference type="RefSeq" id="XP_018332946.1">
    <property type="nucleotide sequence ID" value="XM_018477444.1"/>
</dbReference>
<feature type="domain" description="C2H2-type" evidence="3">
    <location>
        <begin position="560"/>
        <end position="588"/>
    </location>
</feature>
<feature type="region of interest" description="Disordered" evidence="2">
    <location>
        <begin position="907"/>
        <end position="977"/>
    </location>
</feature>
<feature type="domain" description="C2H2-type" evidence="3">
    <location>
        <begin position="1254"/>
        <end position="1281"/>
    </location>
</feature>
<dbReference type="FunCoup" id="A0A1W4XA04">
    <property type="interactions" value="154"/>
</dbReference>
<organism evidence="4 5">
    <name type="scientific">Agrilus planipennis</name>
    <name type="common">Emerald ash borer</name>
    <name type="synonym">Agrilus marcopoli</name>
    <dbReference type="NCBI Taxonomy" id="224129"/>
    <lineage>
        <taxon>Eukaryota</taxon>
        <taxon>Metazoa</taxon>
        <taxon>Ecdysozoa</taxon>
        <taxon>Arthropoda</taxon>
        <taxon>Hexapoda</taxon>
        <taxon>Insecta</taxon>
        <taxon>Pterygota</taxon>
        <taxon>Neoptera</taxon>
        <taxon>Endopterygota</taxon>
        <taxon>Coleoptera</taxon>
        <taxon>Polyphaga</taxon>
        <taxon>Elateriformia</taxon>
        <taxon>Buprestoidea</taxon>
        <taxon>Buprestidae</taxon>
        <taxon>Agrilinae</taxon>
        <taxon>Agrilus</taxon>
    </lineage>
</organism>
<keyword evidence="4" id="KW-1185">Reference proteome</keyword>
<proteinExistence type="predicted"/>
<keyword evidence="1" id="KW-0479">Metal-binding</keyword>
<dbReference type="GO" id="GO:0000978">
    <property type="term" value="F:RNA polymerase II cis-regulatory region sequence-specific DNA binding"/>
    <property type="evidence" value="ECO:0007669"/>
    <property type="project" value="TreeGrafter"/>
</dbReference>
<reference evidence="5" key="1">
    <citation type="submission" date="2025-08" db="UniProtKB">
        <authorList>
            <consortium name="RefSeq"/>
        </authorList>
    </citation>
    <scope>IDENTIFICATION</scope>
    <source>
        <tissue evidence="5">Entire body</tissue>
    </source>
</reference>
<dbReference type="GO" id="GO:0008270">
    <property type="term" value="F:zinc ion binding"/>
    <property type="evidence" value="ECO:0007669"/>
    <property type="project" value="UniProtKB-KW"/>
</dbReference>
<feature type="domain" description="C2H2-type" evidence="3">
    <location>
        <begin position="1520"/>
        <end position="1542"/>
    </location>
</feature>
<feature type="region of interest" description="Disordered" evidence="2">
    <location>
        <begin position="159"/>
        <end position="231"/>
    </location>
</feature>
<feature type="compositionally biased region" description="Basic and acidic residues" evidence="2">
    <location>
        <begin position="800"/>
        <end position="809"/>
    </location>
</feature>
<feature type="domain" description="C2H2-type" evidence="3">
    <location>
        <begin position="340"/>
        <end position="360"/>
    </location>
</feature>
<dbReference type="Gene3D" id="3.30.160.60">
    <property type="entry name" value="Classic Zinc Finger"/>
    <property type="match status" value="10"/>
</dbReference>
<feature type="domain" description="C2H2-type" evidence="3">
    <location>
        <begin position="1425"/>
        <end position="1453"/>
    </location>
</feature>
<dbReference type="SMART" id="SM00355">
    <property type="entry name" value="ZnF_C2H2"/>
    <property type="match status" value="16"/>
</dbReference>
<feature type="compositionally biased region" description="Polar residues" evidence="2">
    <location>
        <begin position="956"/>
        <end position="977"/>
    </location>
</feature>
<dbReference type="PROSITE" id="PS50157">
    <property type="entry name" value="ZINC_FINGER_C2H2_2"/>
    <property type="match status" value="13"/>
</dbReference>
<dbReference type="FunFam" id="3.30.160.60:FF:001782">
    <property type="entry name" value="Ras-responsive element-binding protein 1a"/>
    <property type="match status" value="1"/>
</dbReference>
<name>A0A1W4XA04_AGRPL</name>
<keyword evidence="1" id="KW-0863">Zinc-finger</keyword>
<dbReference type="FunFam" id="3.30.160.60:FF:002512">
    <property type="entry name" value="Pebbled, isoform A"/>
    <property type="match status" value="1"/>
</dbReference>
<dbReference type="PANTHER" id="PTHR46451">
    <property type="entry name" value="RAS-RESPONSIVE ELEMENT-BINDING PROTEIN 1"/>
    <property type="match status" value="1"/>
</dbReference>
<feature type="domain" description="C2H2-type" evidence="3">
    <location>
        <begin position="140"/>
        <end position="167"/>
    </location>
</feature>
<feature type="compositionally biased region" description="Polar residues" evidence="2">
    <location>
        <begin position="908"/>
        <end position="924"/>
    </location>
</feature>
<dbReference type="PROSITE" id="PS00028">
    <property type="entry name" value="ZINC_FINGER_C2H2_1"/>
    <property type="match status" value="12"/>
</dbReference>
<feature type="compositionally biased region" description="Low complexity" evidence="2">
    <location>
        <begin position="925"/>
        <end position="939"/>
    </location>
</feature>
<evidence type="ECO:0000256" key="1">
    <source>
        <dbReference type="PROSITE-ProRule" id="PRU00042"/>
    </source>
</evidence>
<feature type="compositionally biased region" description="Basic and acidic residues" evidence="2">
    <location>
        <begin position="1130"/>
        <end position="1153"/>
    </location>
</feature>
<feature type="compositionally biased region" description="Polar residues" evidence="2">
    <location>
        <begin position="41"/>
        <end position="63"/>
    </location>
</feature>
<sequence length="1628" mass="185345">MNYLVLLIFPPDSGHIMDISLHPNLLNKDLLLNKNNQSDSGIHSATGNSSLSDEIMDQSQNSDIENRSESSSPERKYFCPICETVFTSQHEFTLHIRSHNNESEPQDCEKNYTCRICFKVLSSSSSLDRHSLIHSGERPFTCKFCGDTFTTNGNMHRHMRTHSQRNDSYESDASISSNDSKGIEYNNNKISNKSDSLKDSTEDNNNENKRIYSEDKFSNPKRISREEPQDLTNRNQLQNYQCSVCERNDFTSINALEIHLEDNHKNCLTVCKLCNQNFKNNKLLNFHYKIAHQIEETEKVPSVVGFKDLTFVDFSSEKFPYIAKYECEKNLHKASSGPKFICKNCGRAFPCGNSLEIHKKDCFAGLDLSTNGNKTLTQVPEEKDVKRAEFFARLDLHSNSPNKIKTDIPPETIDVKEKLQKHLLQSIEGTKDLADIQSIISMTTCGSLLQHLQTKTSEIPLLPLSNSLERRSHELQKQENEEESQDAFAAEFRKMKLRGEFPCRLCTAVFPNLRALKGHNRAHLNSNNNGTYRCNMCPHSSIDKAALIRHMRTHNGDRPYECSLCNYAFTTKANCERHLRNRHAKSTREEVKKSIIYHPSEDPSNDEITKMLTREEAKKGNCSNDVGIAVNDAKSSSSPKSFSTRDRHNFISENFSFNNRIPSSHSLPITANFLSLKNSLQLKQLNDEGAIATNDEVLRSSADIKNKKEFLSPYLTHSLKFSPKIENISTPQSTPKLQVKKLETLKETTVEGNPTNNVECNRNYNLEEDESINYVLDLSKKKNLKEEETSNSMEELPQDLTKKSESDDKHNVGDILTQQLLKNAPKIDPLYASQLAFYRNSFHGLSSFPYWPLTCNPLLFSSVQPPIFPQNPQDVKDRLQRLQFCSGGMIMDNFKERLKHMQHVAIPNINSLNSPNKNDQTPDMSKSSESSILNSNSSENMDKPPLSIGLEPNYPESISNVQSPVSSHPKSEIVHSSNSVKMVIKNGILMPKQKQRRYRTERPFSCEHCSARFTLRSNMERHIKQQHPQFWSQRQRSNLNTLGRKGQTQSPKDGLCNINVPTYHLPKSSEQPENKSHKISDKIKYAILAQHLKSTQEANPYLLEMQTKEDDDDCELIIDENDDSGFKNSNNEHKRSGKLHVDNRPSLGEDEKSGLLQDNSKPAFKNEDSHDLVPVSRLLDNASQQPFKDYFNRENEEHDDGNSEEEEEGLVASSSTSEENNSGTDENRSESENNVNSRQPPKKKSAYSLAPNRVSCPYCQRKFPWTSSLRRHILTHTGQKPFKCSHCPLLFTTKSNCDRHLLRKHGNSATTITNAADNSQTPNYLMRNVPERPFKCSNCPSSTFSTYSNLKKHINCKHSTPSSQSDDAHSQVSTGYEAGSSEDEKQMSNGNQTDWDKQVSQNRINVSNGSVEIQNSHVQNSELPFKCHLCDNSFAERQDTLDHIKEKHVSEYELLMSKNALESHLTMEDSAHQYEDENEVRGKFPDYTNRKVICAFCMRRFWSAEDLRRHMRTHTGERPFSCDICQRRFTLKHSMLRHRKKHNVAFENDTLNSDEDINNPGSNLLHEKITKLNRLKSTEKTDDSDGAEGSDLISNLLGIRDRSIIDQVLTASADDAAKLLGVKSGAPE</sequence>
<gene>
    <name evidence="5" type="primary">LOC108742287</name>
</gene>
<keyword evidence="1" id="KW-0862">Zinc</keyword>
<feature type="region of interest" description="Disordered" evidence="2">
    <location>
        <begin position="1356"/>
        <end position="1397"/>
    </location>
</feature>
<dbReference type="FunFam" id="3.30.160.60:FF:002095">
    <property type="entry name" value="ras-responsive element-binding protein 1"/>
    <property type="match status" value="1"/>
</dbReference>
<protein>
    <submittedName>
        <fullName evidence="5">Ras-responsive element-binding protein 1-like isoform X1</fullName>
    </submittedName>
</protein>
<dbReference type="Pfam" id="PF13894">
    <property type="entry name" value="zf-C2H2_4"/>
    <property type="match status" value="1"/>
</dbReference>
<dbReference type="GO" id="GO:0005634">
    <property type="term" value="C:nucleus"/>
    <property type="evidence" value="ECO:0007669"/>
    <property type="project" value="TreeGrafter"/>
</dbReference>
<feature type="region of interest" description="Disordered" evidence="2">
    <location>
        <begin position="1119"/>
        <end position="1169"/>
    </location>
</feature>
<dbReference type="InterPro" id="IPR052795">
    <property type="entry name" value="RREB1"/>
</dbReference>
<dbReference type="GeneID" id="108742287"/>
<accession>A0A1W4XA04</accession>
<feature type="region of interest" description="Disordered" evidence="2">
    <location>
        <begin position="1042"/>
        <end position="1078"/>
    </location>
</feature>
<evidence type="ECO:0000313" key="4">
    <source>
        <dbReference type="Proteomes" id="UP000192223"/>
    </source>
</evidence>
<evidence type="ECO:0000259" key="3">
    <source>
        <dbReference type="PROSITE" id="PS50157"/>
    </source>
</evidence>
<dbReference type="Pfam" id="PF00096">
    <property type="entry name" value="zf-C2H2"/>
    <property type="match status" value="2"/>
</dbReference>
<dbReference type="InterPro" id="IPR013087">
    <property type="entry name" value="Znf_C2H2_type"/>
</dbReference>
<feature type="compositionally biased region" description="Low complexity" evidence="2">
    <location>
        <begin position="1213"/>
        <end position="1224"/>
    </location>
</feature>
<dbReference type="GO" id="GO:0001228">
    <property type="term" value="F:DNA-binding transcription activator activity, RNA polymerase II-specific"/>
    <property type="evidence" value="ECO:0007669"/>
    <property type="project" value="TreeGrafter"/>
</dbReference>
<feature type="compositionally biased region" description="Polar residues" evidence="2">
    <location>
        <begin position="1387"/>
        <end position="1397"/>
    </location>
</feature>
<dbReference type="Proteomes" id="UP000192223">
    <property type="component" value="Unplaced"/>
</dbReference>
<dbReference type="KEGG" id="apln:108742287"/>
<feature type="compositionally biased region" description="Polar residues" evidence="2">
    <location>
        <begin position="1357"/>
        <end position="1374"/>
    </location>
</feature>
<evidence type="ECO:0000256" key="2">
    <source>
        <dbReference type="SAM" id="MobiDB-lite"/>
    </source>
</evidence>
<evidence type="ECO:0000313" key="5">
    <source>
        <dbReference type="RefSeq" id="XP_018332946.1"/>
    </source>
</evidence>
<feature type="domain" description="C2H2-type" evidence="3">
    <location>
        <begin position="1492"/>
        <end position="1519"/>
    </location>
</feature>
<dbReference type="FunFam" id="3.30.160.60:FF:000813">
    <property type="entry name" value="ras-responsive element-binding protein 1 isoform X1"/>
    <property type="match status" value="1"/>
</dbReference>
<feature type="domain" description="C2H2-type" evidence="3">
    <location>
        <begin position="269"/>
        <end position="297"/>
    </location>
</feature>
<dbReference type="FunFam" id="3.30.160.60:FF:001788">
    <property type="entry name" value="ras-responsive element-binding protein 1"/>
    <property type="match status" value="1"/>
</dbReference>
<feature type="domain" description="C2H2-type" evidence="3">
    <location>
        <begin position="77"/>
        <end position="104"/>
    </location>
</feature>
<feature type="region of interest" description="Disordered" evidence="2">
    <location>
        <begin position="1193"/>
        <end position="1247"/>
    </location>
</feature>
<feature type="compositionally biased region" description="Acidic residues" evidence="2">
    <location>
        <begin position="1197"/>
        <end position="1209"/>
    </location>
</feature>
<feature type="compositionally biased region" description="Basic and acidic residues" evidence="2">
    <location>
        <begin position="195"/>
        <end position="228"/>
    </location>
</feature>
<feature type="region of interest" description="Disordered" evidence="2">
    <location>
        <begin position="41"/>
        <end position="72"/>
    </location>
</feature>
<feature type="domain" description="C2H2-type" evidence="3">
    <location>
        <begin position="1004"/>
        <end position="1027"/>
    </location>
</feature>
<feature type="compositionally biased region" description="Polar residues" evidence="2">
    <location>
        <begin position="171"/>
        <end position="194"/>
    </location>
</feature>
<feature type="domain" description="C2H2-type" evidence="3">
    <location>
        <begin position="501"/>
        <end position="528"/>
    </location>
</feature>
<dbReference type="InParanoid" id="A0A1W4XA04"/>
<dbReference type="PANTHER" id="PTHR46451:SF1">
    <property type="entry name" value="RAS-RESPONSIVE ELEMENT-BINDING PROTEIN 1"/>
    <property type="match status" value="1"/>
</dbReference>
<dbReference type="InterPro" id="IPR036236">
    <property type="entry name" value="Znf_C2H2_sf"/>
</dbReference>
<feature type="domain" description="C2H2-type" evidence="3">
    <location>
        <begin position="532"/>
        <end position="559"/>
    </location>
</feature>
<feature type="region of interest" description="Disordered" evidence="2">
    <location>
        <begin position="784"/>
        <end position="809"/>
    </location>
</feature>
<dbReference type="OrthoDB" id="6077919at2759"/>
<dbReference type="SUPFAM" id="SSF57667">
    <property type="entry name" value="beta-beta-alpha zinc fingers"/>
    <property type="match status" value="6"/>
</dbReference>
<feature type="compositionally biased region" description="Polar residues" evidence="2">
    <location>
        <begin position="1042"/>
        <end position="1051"/>
    </location>
</feature>
<dbReference type="STRING" id="224129.A0A1W4XA04"/>